<dbReference type="Proteomes" id="UP000005532">
    <property type="component" value="Unassembled WGS sequence"/>
</dbReference>
<proteinExistence type="predicted"/>
<keyword evidence="1" id="KW-0472">Membrane</keyword>
<dbReference type="EMBL" id="ACQL01000065">
    <property type="protein sequence ID" value="EER47774.1"/>
    <property type="molecule type" value="Genomic_DNA"/>
</dbReference>
<evidence type="ECO:0000313" key="3">
    <source>
        <dbReference type="Proteomes" id="UP000005532"/>
    </source>
</evidence>
<accession>C5S036</accession>
<comment type="caution">
    <text evidence="2">The sequence shown here is derived from an EMBL/GenBank/DDBJ whole genome shotgun (WGS) entry which is preliminary data.</text>
</comment>
<sequence length="40" mass="4453">MGTQKLSFCRFLAILLVICFTVFCFTLPESGNFFLALFGG</sequence>
<dbReference type="RefSeq" id="WP_005822941.1">
    <property type="nucleotide sequence ID" value="NZ_ACQL01000065.1"/>
</dbReference>
<feature type="transmembrane region" description="Helical" evidence="1">
    <location>
        <begin position="7"/>
        <end position="28"/>
    </location>
</feature>
<reference evidence="2 3" key="1">
    <citation type="journal article" date="2010" name="Vet. Microbiol.">
        <title>Production of haemolysins by strains of the Actinobacillus minor/porcitonsillarum complex.</title>
        <authorList>
            <person name="Arya G."/>
            <person name="Niven D.F."/>
        </authorList>
    </citation>
    <scope>NUCLEOTIDE SEQUENCE [LARGE SCALE GENOMIC DNA]</scope>
    <source>
        <strain evidence="2 3">NM305</strain>
    </source>
</reference>
<gene>
    <name evidence="2" type="ORF">AM305_06296</name>
</gene>
<keyword evidence="1" id="KW-1133">Transmembrane helix</keyword>
<name>C5S036_9PAST</name>
<dbReference type="AlphaFoldDB" id="C5S036"/>
<evidence type="ECO:0000256" key="1">
    <source>
        <dbReference type="SAM" id="Phobius"/>
    </source>
</evidence>
<keyword evidence="1" id="KW-0812">Transmembrane</keyword>
<evidence type="ECO:0000313" key="2">
    <source>
        <dbReference type="EMBL" id="EER47774.1"/>
    </source>
</evidence>
<organism evidence="2 3">
    <name type="scientific">Actinobacillus minor NM305</name>
    <dbReference type="NCBI Taxonomy" id="637911"/>
    <lineage>
        <taxon>Bacteria</taxon>
        <taxon>Pseudomonadati</taxon>
        <taxon>Pseudomonadota</taxon>
        <taxon>Gammaproteobacteria</taxon>
        <taxon>Pasteurellales</taxon>
        <taxon>Pasteurellaceae</taxon>
        <taxon>Actinobacillus</taxon>
    </lineage>
</organism>
<protein>
    <submittedName>
        <fullName evidence="2">Uncharacterized protein</fullName>
    </submittedName>
</protein>